<dbReference type="NCBIfam" id="TIGR01098">
    <property type="entry name" value="3A0109s03R"/>
    <property type="match status" value="1"/>
</dbReference>
<dbReference type="Pfam" id="PF12974">
    <property type="entry name" value="Phosphonate-bd"/>
    <property type="match status" value="1"/>
</dbReference>
<evidence type="ECO:0000256" key="1">
    <source>
        <dbReference type="ARBA" id="ARBA00007162"/>
    </source>
</evidence>
<comment type="caution">
    <text evidence="4">The sequence shown here is derived from an EMBL/GenBank/DDBJ whole genome shotgun (WGS) entry which is preliminary data.</text>
</comment>
<feature type="signal peptide" evidence="3">
    <location>
        <begin position="1"/>
        <end position="23"/>
    </location>
</feature>
<evidence type="ECO:0000256" key="3">
    <source>
        <dbReference type="SAM" id="SignalP"/>
    </source>
</evidence>
<name>A0ABS5EB81_9PROT</name>
<reference evidence="5" key="1">
    <citation type="journal article" date="2021" name="Syst. Appl. Microbiol.">
        <title>Roseomonas hellenica sp. nov., isolated from roots of wild-growing Alkanna tinctoria.</title>
        <authorList>
            <person name="Rat A."/>
            <person name="Naranjo H.D."/>
            <person name="Lebbe L."/>
            <person name="Cnockaert M."/>
            <person name="Krigas N."/>
            <person name="Grigoriadou K."/>
            <person name="Maloupa E."/>
            <person name="Willems A."/>
        </authorList>
    </citation>
    <scope>NUCLEOTIDE SEQUENCE [LARGE SCALE GENOMIC DNA]</scope>
    <source>
        <strain evidence="5">LMG 31159</strain>
    </source>
</reference>
<sequence>MITRRTLAGLTAGALIAPGIAAAQQQQAQPTMRRTLDANTTMPTAGRRPWVDQVPQLRVGLLGGENEADRLGRFGAYRELLETTFGVPTRLFPASDYAGVLQAFSAGQIEMSSMGSSGYAGAWLDTNGGVQPLVVPEENDGSIAYVAVLVVRADSGITNLEQMRGKSLAWADPNSTSGYLIPRFALRRSGIGVESGQYFSRTGFAGGHEQGVVAVLQRQYDGAVTWASGQGDVAQGYSRGNLRAMVEKGMLNMADLRIVWTSDPIPNGPLVVRSALPDAFKEDMTRFHLALPKSHPEIYQQIERGGGMGYREVTHETFAMIVDLRREEAAARRRRS</sequence>
<comment type="similarity">
    <text evidence="1">Belongs to the phosphate/phosphite/phosphonate binding protein family.</text>
</comment>
<protein>
    <submittedName>
        <fullName evidence="4">Phosphate/phosphite/phosphonate ABC transporter substrate-binding protein</fullName>
    </submittedName>
</protein>
<dbReference type="EMBL" id="JAAEDI010000001">
    <property type="protein sequence ID" value="MBR0648272.1"/>
    <property type="molecule type" value="Genomic_DNA"/>
</dbReference>
<dbReference type="Proteomes" id="UP000698752">
    <property type="component" value="Unassembled WGS sequence"/>
</dbReference>
<dbReference type="CDD" id="cd01071">
    <property type="entry name" value="PBP2_PhnD_like"/>
    <property type="match status" value="1"/>
</dbReference>
<dbReference type="RefSeq" id="WP_211865328.1">
    <property type="nucleotide sequence ID" value="NZ_JAAEDI010000001.1"/>
</dbReference>
<dbReference type="PANTHER" id="PTHR35841:SF1">
    <property type="entry name" value="PHOSPHONATES-BINDING PERIPLASMIC PROTEIN"/>
    <property type="match status" value="1"/>
</dbReference>
<evidence type="ECO:0000313" key="5">
    <source>
        <dbReference type="Proteomes" id="UP000698752"/>
    </source>
</evidence>
<dbReference type="SUPFAM" id="SSF53850">
    <property type="entry name" value="Periplasmic binding protein-like II"/>
    <property type="match status" value="1"/>
</dbReference>
<organism evidence="4 5">
    <name type="scientific">Neoroseomonas terrae</name>
    <dbReference type="NCBI Taxonomy" id="424799"/>
    <lineage>
        <taxon>Bacteria</taxon>
        <taxon>Pseudomonadati</taxon>
        <taxon>Pseudomonadota</taxon>
        <taxon>Alphaproteobacteria</taxon>
        <taxon>Acetobacterales</taxon>
        <taxon>Acetobacteraceae</taxon>
        <taxon>Neoroseomonas</taxon>
    </lineage>
</organism>
<feature type="chain" id="PRO_5046386036" evidence="3">
    <location>
        <begin position="24"/>
        <end position="336"/>
    </location>
</feature>
<proteinExistence type="inferred from homology"/>
<evidence type="ECO:0000313" key="4">
    <source>
        <dbReference type="EMBL" id="MBR0648272.1"/>
    </source>
</evidence>
<dbReference type="Gene3D" id="3.40.190.10">
    <property type="entry name" value="Periplasmic binding protein-like II"/>
    <property type="match status" value="2"/>
</dbReference>
<accession>A0ABS5EB81</accession>
<dbReference type="PANTHER" id="PTHR35841">
    <property type="entry name" value="PHOSPHONATES-BINDING PERIPLASMIC PROTEIN"/>
    <property type="match status" value="1"/>
</dbReference>
<gene>
    <name evidence="4" type="primary">phnD</name>
    <name evidence="4" type="ORF">GXW78_01230</name>
</gene>
<keyword evidence="2 3" id="KW-0732">Signal</keyword>
<keyword evidence="5" id="KW-1185">Reference proteome</keyword>
<dbReference type="InterPro" id="IPR005770">
    <property type="entry name" value="PhnD"/>
</dbReference>
<evidence type="ECO:0000256" key="2">
    <source>
        <dbReference type="ARBA" id="ARBA00022729"/>
    </source>
</evidence>